<comment type="caution">
    <text evidence="1">The sequence shown here is derived from an EMBL/GenBank/DDBJ whole genome shotgun (WGS) entry which is preliminary data.</text>
</comment>
<sequence>MLRTFAEATSELHKLQFSKASALYFNDNDDTNHLTIELSYRAREEDFGLMRIYVTFELQISSRHMESAAESPNGVSPGNIIQETFAPYHPDLDSQNILVNDEGNNTGILD</sequence>
<dbReference type="Proteomes" id="UP000308768">
    <property type="component" value="Unassembled WGS sequence"/>
</dbReference>
<evidence type="ECO:0000313" key="1">
    <source>
        <dbReference type="EMBL" id="TKA67055.1"/>
    </source>
</evidence>
<proteinExistence type="predicted"/>
<reference evidence="1 2" key="1">
    <citation type="submission" date="2017-03" db="EMBL/GenBank/DDBJ databases">
        <title>Genomes of endolithic fungi from Antarctica.</title>
        <authorList>
            <person name="Coleine C."/>
            <person name="Masonjones S."/>
            <person name="Stajich J.E."/>
        </authorList>
    </citation>
    <scope>NUCLEOTIDE SEQUENCE [LARGE SCALE GENOMIC DNA]</scope>
    <source>
        <strain evidence="1 2">CCFEE 5187</strain>
    </source>
</reference>
<organism evidence="1 2">
    <name type="scientific">Cryomyces minteri</name>
    <dbReference type="NCBI Taxonomy" id="331657"/>
    <lineage>
        <taxon>Eukaryota</taxon>
        <taxon>Fungi</taxon>
        <taxon>Dikarya</taxon>
        <taxon>Ascomycota</taxon>
        <taxon>Pezizomycotina</taxon>
        <taxon>Dothideomycetes</taxon>
        <taxon>Dothideomycetes incertae sedis</taxon>
        <taxon>Cryomyces</taxon>
    </lineage>
</organism>
<protein>
    <submittedName>
        <fullName evidence="1">Uncharacterized protein</fullName>
    </submittedName>
</protein>
<dbReference type="AlphaFoldDB" id="A0A4U0WYU8"/>
<dbReference type="OrthoDB" id="10003767at2759"/>
<gene>
    <name evidence="1" type="ORF">B0A49_05957</name>
</gene>
<evidence type="ECO:0000313" key="2">
    <source>
        <dbReference type="Proteomes" id="UP000308768"/>
    </source>
</evidence>
<keyword evidence="2" id="KW-1185">Reference proteome</keyword>
<name>A0A4U0WYU8_9PEZI</name>
<dbReference type="EMBL" id="NAJN01000953">
    <property type="protein sequence ID" value="TKA67055.1"/>
    <property type="molecule type" value="Genomic_DNA"/>
</dbReference>
<accession>A0A4U0WYU8</accession>